<keyword evidence="4 8" id="KW-0999">Mitochondrion inner membrane</keyword>
<evidence type="ECO:0000256" key="9">
    <source>
        <dbReference type="SAM" id="MobiDB-lite"/>
    </source>
</evidence>
<protein>
    <recommendedName>
        <fullName evidence="8">MICOS complex subunit MIC10</fullName>
    </recommendedName>
</protein>
<dbReference type="InterPro" id="IPR007512">
    <property type="entry name" value="Mic10"/>
</dbReference>
<feature type="region of interest" description="Disordered" evidence="9">
    <location>
        <begin position="85"/>
        <end position="116"/>
    </location>
</feature>
<organism evidence="10 11">
    <name type="scientific">Nesidiocoris tenuis</name>
    <dbReference type="NCBI Taxonomy" id="355587"/>
    <lineage>
        <taxon>Eukaryota</taxon>
        <taxon>Metazoa</taxon>
        <taxon>Ecdysozoa</taxon>
        <taxon>Arthropoda</taxon>
        <taxon>Hexapoda</taxon>
        <taxon>Insecta</taxon>
        <taxon>Pterygota</taxon>
        <taxon>Neoptera</taxon>
        <taxon>Paraneoptera</taxon>
        <taxon>Hemiptera</taxon>
        <taxon>Heteroptera</taxon>
        <taxon>Panheteroptera</taxon>
        <taxon>Cimicomorpha</taxon>
        <taxon>Miridae</taxon>
        <taxon>Dicyphina</taxon>
        <taxon>Nesidiocoris</taxon>
    </lineage>
</organism>
<keyword evidence="11" id="KW-1185">Reference proteome</keyword>
<comment type="function">
    <text evidence="1 8">Component of the MICOS complex, a large protein complex of the mitochondrial inner membrane that plays crucial roles in the maintenance of crista junctions, inner membrane architecture, and formation of contact sites to the outer membrane.</text>
</comment>
<evidence type="ECO:0000256" key="4">
    <source>
        <dbReference type="ARBA" id="ARBA00022792"/>
    </source>
</evidence>
<dbReference type="Proteomes" id="UP001307889">
    <property type="component" value="Chromosome 1"/>
</dbReference>
<evidence type="ECO:0000256" key="8">
    <source>
        <dbReference type="RuleBase" id="RU363011"/>
    </source>
</evidence>
<evidence type="ECO:0000256" key="5">
    <source>
        <dbReference type="ARBA" id="ARBA00022989"/>
    </source>
</evidence>
<comment type="subcellular location">
    <subcellularLocation>
        <location evidence="8">Mitochondrion inner membrane</location>
        <topology evidence="8">Single-pass membrane protein</topology>
    </subcellularLocation>
</comment>
<reference evidence="10 11" key="1">
    <citation type="submission" date="2023-09" db="EMBL/GenBank/DDBJ databases">
        <title>Nesidiocoris tenuis whole genome shotgun sequence.</title>
        <authorList>
            <person name="Shibata T."/>
            <person name="Shimoda M."/>
            <person name="Kobayashi T."/>
            <person name="Uehara T."/>
        </authorList>
    </citation>
    <scope>NUCLEOTIDE SEQUENCE [LARGE SCALE GENOMIC DNA]</scope>
    <source>
        <strain evidence="10 11">Japan</strain>
    </source>
</reference>
<evidence type="ECO:0000313" key="11">
    <source>
        <dbReference type="Proteomes" id="UP001307889"/>
    </source>
</evidence>
<evidence type="ECO:0000256" key="7">
    <source>
        <dbReference type="ARBA" id="ARBA00023136"/>
    </source>
</evidence>
<evidence type="ECO:0000313" key="10">
    <source>
        <dbReference type="EMBL" id="BES88535.1"/>
    </source>
</evidence>
<comment type="subunit">
    <text evidence="8">Component of the mitochondrial contact site and cristae organizing system (MICOS) complex.</text>
</comment>
<keyword evidence="7" id="KW-0472">Membrane</keyword>
<proteinExistence type="inferred from homology"/>
<feature type="compositionally biased region" description="Basic residues" evidence="9">
    <location>
        <begin position="86"/>
        <end position="98"/>
    </location>
</feature>
<keyword evidence="3" id="KW-0812">Transmembrane</keyword>
<keyword evidence="5" id="KW-1133">Transmembrane helix</keyword>
<gene>
    <name evidence="10" type="ORF">NTJ_01341</name>
</gene>
<evidence type="ECO:0000256" key="3">
    <source>
        <dbReference type="ARBA" id="ARBA00022692"/>
    </source>
</evidence>
<sequence>MEKCSAGPQCMPEDRYGMYVQYCVKDHLWKTGAGISAGWLIAKLLTKPNRFTCKKRTWPIILGMGMGVGLASEYCKREFNHSLSDRRKRLQRQRHNRRRNESIGEPTLDFSSRGQC</sequence>
<dbReference type="Pfam" id="PF04418">
    <property type="entry name" value="DUF543"/>
    <property type="match status" value="1"/>
</dbReference>
<comment type="similarity">
    <text evidence="2 8">Belongs to the MICOS complex subunit Mic10 family.</text>
</comment>
<name>A0ABN7A8K4_9HEMI</name>
<dbReference type="EMBL" id="AP028909">
    <property type="protein sequence ID" value="BES88535.1"/>
    <property type="molecule type" value="Genomic_DNA"/>
</dbReference>
<evidence type="ECO:0000256" key="6">
    <source>
        <dbReference type="ARBA" id="ARBA00023128"/>
    </source>
</evidence>
<evidence type="ECO:0000256" key="2">
    <source>
        <dbReference type="ARBA" id="ARBA00006792"/>
    </source>
</evidence>
<evidence type="ECO:0000256" key="1">
    <source>
        <dbReference type="ARBA" id="ARBA00002689"/>
    </source>
</evidence>
<accession>A0ABN7A8K4</accession>
<keyword evidence="6 8" id="KW-0496">Mitochondrion</keyword>